<keyword evidence="2 3" id="KW-0732">Signal</keyword>
<dbReference type="EMBL" id="LGRX02021717">
    <property type="protein sequence ID" value="KAK3256377.1"/>
    <property type="molecule type" value="Genomic_DNA"/>
</dbReference>
<dbReference type="InterPro" id="IPR004843">
    <property type="entry name" value="Calcineurin-like_PHP"/>
</dbReference>
<evidence type="ECO:0000256" key="3">
    <source>
        <dbReference type="RuleBase" id="RU361203"/>
    </source>
</evidence>
<dbReference type="GO" id="GO:0046872">
    <property type="term" value="F:metal ion binding"/>
    <property type="evidence" value="ECO:0007669"/>
    <property type="project" value="InterPro"/>
</dbReference>
<dbReference type="InterPro" id="IPR039331">
    <property type="entry name" value="PAPs-like"/>
</dbReference>
<evidence type="ECO:0000313" key="6">
    <source>
        <dbReference type="Proteomes" id="UP001190700"/>
    </source>
</evidence>
<dbReference type="InterPro" id="IPR008963">
    <property type="entry name" value="Purple_acid_Pase-like_N"/>
</dbReference>
<feature type="domain" description="Calcineurin-like phosphoesterase" evidence="4">
    <location>
        <begin position="136"/>
        <end position="339"/>
    </location>
</feature>
<feature type="signal peptide" evidence="3">
    <location>
        <begin position="1"/>
        <end position="30"/>
    </location>
</feature>
<comment type="catalytic activity">
    <reaction evidence="3">
        <text>a phosphate monoester + H2O = an alcohol + phosphate</text>
        <dbReference type="Rhea" id="RHEA:15017"/>
        <dbReference type="ChEBI" id="CHEBI:15377"/>
        <dbReference type="ChEBI" id="CHEBI:30879"/>
        <dbReference type="ChEBI" id="CHEBI:43474"/>
        <dbReference type="ChEBI" id="CHEBI:67140"/>
        <dbReference type="EC" id="3.1.3.2"/>
    </reaction>
</comment>
<keyword evidence="3" id="KW-0378">Hydrolase</keyword>
<evidence type="ECO:0000313" key="5">
    <source>
        <dbReference type="EMBL" id="KAK3256377.1"/>
    </source>
</evidence>
<keyword evidence="6" id="KW-1185">Reference proteome</keyword>
<evidence type="ECO:0000256" key="1">
    <source>
        <dbReference type="ARBA" id="ARBA00008723"/>
    </source>
</evidence>
<dbReference type="SUPFAM" id="SSF56300">
    <property type="entry name" value="Metallo-dependent phosphatases"/>
    <property type="match status" value="1"/>
</dbReference>
<proteinExistence type="inferred from homology"/>
<dbReference type="AlphaFoldDB" id="A0AAE0FB17"/>
<evidence type="ECO:0000256" key="2">
    <source>
        <dbReference type="ARBA" id="ARBA00022729"/>
    </source>
</evidence>
<protein>
    <recommendedName>
        <fullName evidence="3">Purple acid phosphatase</fullName>
        <ecNumber evidence="3">3.1.3.2</ecNumber>
    </recommendedName>
</protein>
<evidence type="ECO:0000259" key="4">
    <source>
        <dbReference type="Pfam" id="PF00149"/>
    </source>
</evidence>
<dbReference type="Pfam" id="PF00149">
    <property type="entry name" value="Metallophos"/>
    <property type="match status" value="1"/>
</dbReference>
<comment type="similarity">
    <text evidence="1 3">Belongs to the metallophosphoesterase superfamily. Purple acid phosphatase family.</text>
</comment>
<dbReference type="Gene3D" id="3.60.21.10">
    <property type="match status" value="1"/>
</dbReference>
<sequence length="464" mass="51157">MWFNFEQNHALQDCLLLAVLLLFPHTYTNAVTCPLVSRGPYLQIPSQTGITIRWQTTTNSLSAIIYRSIDSRTFTEPAEHDATQRGRDHEARITGLSPGRVYLYLLQSAREHSYGVEACGGNFTTSPLLGSGLSLRLWAIGDSGHSNEYQAAVKHAYLLQSGYKLTDAVLVLGDLAYDGGYEAEMDTSFFGSYQDLMSWIPFWTALGNHDVFNGLDPYPYYQLLTLPTEGEAGGHPSGTEAYYSFDLGQVHVVCLDSMDSVHRGTMAEMLAWLDQDLAAFRAAGAATHWLIAFFHHPPYSKGSHDSDVKVEMTRMREEVVPRLELAGVDLVISGHSHGYERSFLLKAFYGDSSTWSPVQHQMDGGSGNPSHGEMYVKGATQDDGKEGTVYVVCGVSSEPKHYGTFDHPAMAASVQGEPGSLLIDVEGNILSVKFINASGDMRDHFAICKGEFYRISDILLTLHL</sequence>
<organism evidence="5 6">
    <name type="scientific">Cymbomonas tetramitiformis</name>
    <dbReference type="NCBI Taxonomy" id="36881"/>
    <lineage>
        <taxon>Eukaryota</taxon>
        <taxon>Viridiplantae</taxon>
        <taxon>Chlorophyta</taxon>
        <taxon>Pyramimonadophyceae</taxon>
        <taxon>Pyramimonadales</taxon>
        <taxon>Pyramimonadaceae</taxon>
        <taxon>Cymbomonas</taxon>
    </lineage>
</organism>
<gene>
    <name evidence="5" type="ORF">CYMTET_34486</name>
</gene>
<dbReference type="Proteomes" id="UP001190700">
    <property type="component" value="Unassembled WGS sequence"/>
</dbReference>
<dbReference type="GO" id="GO:0003993">
    <property type="term" value="F:acid phosphatase activity"/>
    <property type="evidence" value="ECO:0007669"/>
    <property type="project" value="UniProtKB-EC"/>
</dbReference>
<accession>A0AAE0FB17</accession>
<dbReference type="PANTHER" id="PTHR22953:SF153">
    <property type="entry name" value="PURPLE ACID PHOSPHATASE"/>
    <property type="match status" value="1"/>
</dbReference>
<dbReference type="SUPFAM" id="SSF49363">
    <property type="entry name" value="Purple acid phosphatase, N-terminal domain"/>
    <property type="match status" value="1"/>
</dbReference>
<comment type="caution">
    <text evidence="5">The sequence shown here is derived from an EMBL/GenBank/DDBJ whole genome shotgun (WGS) entry which is preliminary data.</text>
</comment>
<name>A0AAE0FB17_9CHLO</name>
<dbReference type="InterPro" id="IPR029052">
    <property type="entry name" value="Metallo-depent_PP-like"/>
</dbReference>
<feature type="chain" id="PRO_5041765603" description="Purple acid phosphatase" evidence="3">
    <location>
        <begin position="31"/>
        <end position="464"/>
    </location>
</feature>
<dbReference type="PANTHER" id="PTHR22953">
    <property type="entry name" value="ACID PHOSPHATASE RELATED"/>
    <property type="match status" value="1"/>
</dbReference>
<dbReference type="EC" id="3.1.3.2" evidence="3"/>
<reference evidence="5 6" key="1">
    <citation type="journal article" date="2015" name="Genome Biol. Evol.">
        <title>Comparative Genomics of a Bacterivorous Green Alga Reveals Evolutionary Causalities and Consequences of Phago-Mixotrophic Mode of Nutrition.</title>
        <authorList>
            <person name="Burns J.A."/>
            <person name="Paasch A."/>
            <person name="Narechania A."/>
            <person name="Kim E."/>
        </authorList>
    </citation>
    <scope>NUCLEOTIDE SEQUENCE [LARGE SCALE GENOMIC DNA]</scope>
    <source>
        <strain evidence="5 6">PLY_AMNH</strain>
    </source>
</reference>